<comment type="caution">
    <text evidence="2">The sequence shown here is derived from an EMBL/GenBank/DDBJ whole genome shotgun (WGS) entry which is preliminary data.</text>
</comment>
<dbReference type="PATRIC" id="fig|2746.7.peg.1869"/>
<feature type="transmembrane region" description="Helical" evidence="1">
    <location>
        <begin position="78"/>
        <end position="96"/>
    </location>
</feature>
<feature type="transmembrane region" description="Helical" evidence="1">
    <location>
        <begin position="6"/>
        <end position="29"/>
    </location>
</feature>
<dbReference type="EMBL" id="MAJD01000001">
    <property type="protein sequence ID" value="OBX37456.1"/>
    <property type="molecule type" value="Genomic_DNA"/>
</dbReference>
<reference evidence="2 3" key="1">
    <citation type="submission" date="2016-06" db="EMBL/GenBank/DDBJ databases">
        <title>Genome sequence of halotolerant plant growth promoting strain of Halomonas elongata HEK1 isolated from salterns of Rann of Kutch, Gujarat, India.</title>
        <authorList>
            <person name="Gaba S."/>
            <person name="Singh R.N."/>
            <person name="Abrol S."/>
            <person name="Kaushik R."/>
            <person name="Saxena A.K."/>
        </authorList>
    </citation>
    <scope>NUCLEOTIDE SEQUENCE [LARGE SCALE GENOMIC DNA]</scope>
    <source>
        <strain evidence="2 3">HEK1</strain>
    </source>
</reference>
<evidence type="ECO:0000256" key="1">
    <source>
        <dbReference type="SAM" id="Phobius"/>
    </source>
</evidence>
<dbReference type="Proteomes" id="UP000092504">
    <property type="component" value="Unassembled WGS sequence"/>
</dbReference>
<feature type="transmembrane region" description="Helical" evidence="1">
    <location>
        <begin position="41"/>
        <end position="58"/>
    </location>
</feature>
<proteinExistence type="predicted"/>
<protein>
    <submittedName>
        <fullName evidence="2">Uncharacterized protein</fullName>
    </submittedName>
</protein>
<keyword evidence="1" id="KW-1133">Transmembrane helix</keyword>
<organism evidence="2 3">
    <name type="scientific">Halomonas elongata</name>
    <dbReference type="NCBI Taxonomy" id="2746"/>
    <lineage>
        <taxon>Bacteria</taxon>
        <taxon>Pseudomonadati</taxon>
        <taxon>Pseudomonadota</taxon>
        <taxon>Gammaproteobacteria</taxon>
        <taxon>Oceanospirillales</taxon>
        <taxon>Halomonadaceae</taxon>
        <taxon>Halomonas</taxon>
    </lineage>
</organism>
<accession>A0A1B8P5B8</accession>
<keyword evidence="1" id="KW-0472">Membrane</keyword>
<evidence type="ECO:0000313" key="3">
    <source>
        <dbReference type="Proteomes" id="UP000092504"/>
    </source>
</evidence>
<evidence type="ECO:0000313" key="2">
    <source>
        <dbReference type="EMBL" id="OBX37456.1"/>
    </source>
</evidence>
<keyword evidence="1" id="KW-0812">Transmembrane</keyword>
<gene>
    <name evidence="2" type="ORF">A8U91_01823</name>
</gene>
<sequence>MTDRPLISRVHLDIGALLLAAVLAAWLLWRPELIQGLPFGLRLPLVALGVWALGAAFARPLVEEAGMHRLEALVKAPWSQVALWGFALLLIGRAWLS</sequence>
<name>A0A1B8P5B8_HALEL</name>
<dbReference type="AlphaFoldDB" id="A0A1B8P5B8"/>